<dbReference type="Proteomes" id="UP001152622">
    <property type="component" value="Chromosome 2"/>
</dbReference>
<sequence length="279" mass="31783">MLELRSCHGCTVAVMHFGRWRCREILGSYESVLRLHCTAPLRSGIAGEDMKTELVMDDSTDYSGVELRSSLIKSEDIEESIERKNGYGVSREEKPILSNIKEEEEEGGERQGEEVKREDGVKDEEVERNDWNPEIEGDEQREGNVMDQTPQTDRKSDLKQEEKSLPSLVTSCLLEQSRVPSPGSPVISSREENTGKSEVFACSQCPFAHMEEVKLHQHIEKVHPEAHSRILRPQNPAVLLWVNLLNVLVELHFFHVSEWALGAGKHLRLSCRKRKQDIS</sequence>
<keyword evidence="3" id="KW-1185">Reference proteome</keyword>
<proteinExistence type="predicted"/>
<feature type="compositionally biased region" description="Basic and acidic residues" evidence="1">
    <location>
        <begin position="152"/>
        <end position="162"/>
    </location>
</feature>
<name>A0A9Q1G8B9_SYNKA</name>
<gene>
    <name evidence="2" type="ORF">SKAU_G00076760</name>
</gene>
<feature type="region of interest" description="Disordered" evidence="1">
    <location>
        <begin position="94"/>
        <end position="162"/>
    </location>
</feature>
<evidence type="ECO:0000313" key="3">
    <source>
        <dbReference type="Proteomes" id="UP001152622"/>
    </source>
</evidence>
<dbReference type="AlphaFoldDB" id="A0A9Q1G8B9"/>
<protein>
    <submittedName>
        <fullName evidence="2">Uncharacterized protein</fullName>
    </submittedName>
</protein>
<organism evidence="2 3">
    <name type="scientific">Synaphobranchus kaupii</name>
    <name type="common">Kaup's arrowtooth eel</name>
    <dbReference type="NCBI Taxonomy" id="118154"/>
    <lineage>
        <taxon>Eukaryota</taxon>
        <taxon>Metazoa</taxon>
        <taxon>Chordata</taxon>
        <taxon>Craniata</taxon>
        <taxon>Vertebrata</taxon>
        <taxon>Euteleostomi</taxon>
        <taxon>Actinopterygii</taxon>
        <taxon>Neopterygii</taxon>
        <taxon>Teleostei</taxon>
        <taxon>Anguilliformes</taxon>
        <taxon>Synaphobranchidae</taxon>
        <taxon>Synaphobranchus</taxon>
    </lineage>
</organism>
<dbReference type="EMBL" id="JAINUF010000002">
    <property type="protein sequence ID" value="KAJ8377096.1"/>
    <property type="molecule type" value="Genomic_DNA"/>
</dbReference>
<feature type="compositionally biased region" description="Basic and acidic residues" evidence="1">
    <location>
        <begin position="108"/>
        <end position="131"/>
    </location>
</feature>
<accession>A0A9Q1G8B9</accession>
<evidence type="ECO:0000256" key="1">
    <source>
        <dbReference type="SAM" id="MobiDB-lite"/>
    </source>
</evidence>
<reference evidence="2" key="1">
    <citation type="journal article" date="2023" name="Science">
        <title>Genome structures resolve the early diversification of teleost fishes.</title>
        <authorList>
            <person name="Parey E."/>
            <person name="Louis A."/>
            <person name="Montfort J."/>
            <person name="Bouchez O."/>
            <person name="Roques C."/>
            <person name="Iampietro C."/>
            <person name="Lluch J."/>
            <person name="Castinel A."/>
            <person name="Donnadieu C."/>
            <person name="Desvignes T."/>
            <person name="Floi Bucao C."/>
            <person name="Jouanno E."/>
            <person name="Wen M."/>
            <person name="Mejri S."/>
            <person name="Dirks R."/>
            <person name="Jansen H."/>
            <person name="Henkel C."/>
            <person name="Chen W.J."/>
            <person name="Zahm M."/>
            <person name="Cabau C."/>
            <person name="Klopp C."/>
            <person name="Thompson A.W."/>
            <person name="Robinson-Rechavi M."/>
            <person name="Braasch I."/>
            <person name="Lecointre G."/>
            <person name="Bobe J."/>
            <person name="Postlethwait J.H."/>
            <person name="Berthelot C."/>
            <person name="Roest Crollius H."/>
            <person name="Guiguen Y."/>
        </authorList>
    </citation>
    <scope>NUCLEOTIDE SEQUENCE</scope>
    <source>
        <strain evidence="2">WJC10195</strain>
    </source>
</reference>
<evidence type="ECO:0000313" key="2">
    <source>
        <dbReference type="EMBL" id="KAJ8377096.1"/>
    </source>
</evidence>
<dbReference type="OrthoDB" id="8983393at2759"/>
<comment type="caution">
    <text evidence="2">The sequence shown here is derived from an EMBL/GenBank/DDBJ whole genome shotgun (WGS) entry which is preliminary data.</text>
</comment>